<dbReference type="NCBIfam" id="TIGR04364">
    <property type="entry name" value="methyltran_FxLD"/>
    <property type="match status" value="1"/>
</dbReference>
<dbReference type="SUPFAM" id="SSF53335">
    <property type="entry name" value="S-adenosyl-L-methionine-dependent methyltransferases"/>
    <property type="match status" value="1"/>
</dbReference>
<dbReference type="PANTHER" id="PTHR11579">
    <property type="entry name" value="PROTEIN-L-ISOASPARTATE O-METHYLTRANSFERASE"/>
    <property type="match status" value="1"/>
</dbReference>
<keyword evidence="8" id="KW-0949">S-adenosyl-L-methionine</keyword>
<dbReference type="EC" id="2.1.1.77" evidence="3"/>
<organism evidence="13 14">
    <name type="scientific">Actinokineospora cianjurensis</name>
    <dbReference type="NCBI Taxonomy" id="585224"/>
    <lineage>
        <taxon>Bacteria</taxon>
        <taxon>Bacillati</taxon>
        <taxon>Actinomycetota</taxon>
        <taxon>Actinomycetes</taxon>
        <taxon>Pseudonocardiales</taxon>
        <taxon>Pseudonocardiaceae</taxon>
        <taxon>Actinokineospora</taxon>
    </lineage>
</organism>
<comment type="caution">
    <text evidence="13">The sequence shown here is derived from an EMBL/GenBank/DDBJ whole genome shotgun (WGS) entry which is preliminary data.</text>
</comment>
<keyword evidence="14" id="KW-1185">Reference proteome</keyword>
<evidence type="ECO:0000256" key="1">
    <source>
        <dbReference type="ARBA" id="ARBA00004496"/>
    </source>
</evidence>
<dbReference type="RefSeq" id="WP_246010174.1">
    <property type="nucleotide sequence ID" value="NZ_RCDD01000007.1"/>
</dbReference>
<evidence type="ECO:0000313" key="14">
    <source>
        <dbReference type="Proteomes" id="UP000282454"/>
    </source>
</evidence>
<dbReference type="PANTHER" id="PTHR11579:SF0">
    <property type="entry name" value="PROTEIN-L-ISOASPARTATE(D-ASPARTATE) O-METHYLTRANSFERASE"/>
    <property type="match status" value="1"/>
</dbReference>
<evidence type="ECO:0000256" key="3">
    <source>
        <dbReference type="ARBA" id="ARBA00011890"/>
    </source>
</evidence>
<evidence type="ECO:0000256" key="2">
    <source>
        <dbReference type="ARBA" id="ARBA00005369"/>
    </source>
</evidence>
<accession>A0A421AXC1</accession>
<name>A0A421AXC1_9PSEU</name>
<keyword evidence="5" id="KW-0963">Cytoplasm</keyword>
<dbReference type="Gene3D" id="3.40.50.150">
    <property type="entry name" value="Vaccinia Virus protein VP39"/>
    <property type="match status" value="1"/>
</dbReference>
<evidence type="ECO:0000256" key="10">
    <source>
        <dbReference type="ARBA" id="ARBA00031323"/>
    </source>
</evidence>
<evidence type="ECO:0000256" key="7">
    <source>
        <dbReference type="ARBA" id="ARBA00022679"/>
    </source>
</evidence>
<evidence type="ECO:0000313" key="13">
    <source>
        <dbReference type="EMBL" id="RLK54454.1"/>
    </source>
</evidence>
<proteinExistence type="inferred from homology"/>
<evidence type="ECO:0000256" key="9">
    <source>
        <dbReference type="ARBA" id="ARBA00030757"/>
    </source>
</evidence>
<sequence>MFALFASIVVAACLAGFGGRLARDVLRQRRSRAAAIRLALRYSPAPVVMGRHDGHSDEAVSVADLLIRAAEQGRALRLNWSVNDTDPHGLATPTADDWPTGVLPRIEDDMPDPRTTGPSLSCPVASRAASRIRCGRCRSRPTPTCWTASCEACGGWSDQLGCRGAPAHCETATADPGAEGGVWSMLLPPLGCAAQLSVRARPSPPTRARPQTGGNRLEENWKSDRVNTLRDDSSVADATSTPDELRAAMVAEMRRQGDFSSSEVEAAFARVPRHLFAPNETAEAAYRRNDIVERKYDADGLVTSSVSAPWLQATMLEQAELRPGMRVLEIGSGGYNAALIAELVGETGQVTTLDIDAEIVERSRRCLDAAGYPHVAVILGDGEHAAPGRAPFDRIIVTAGAWDIPPAWIDQLAQDGRIVVPLRVRGLERSFVLARDGEHLVSTGHRLCGFVSMQGEGANRERLTLLRGEEVALRIDGENPADPEGLRAALDMPRVEVWSGVEVGGFEPFHEMDLWLASQAEHFALLVAQQSARDSGLVSPGTRMGAKTVIDGATFAYRAHRPTSPDRSSFEFGVYAHGPDAQRLAEDYAELIRAWDRDHRHGPGAHIDVWPAGTPDADLPHGRVIDKQHTRVSISWPQDSAS</sequence>
<dbReference type="Proteomes" id="UP000282454">
    <property type="component" value="Unassembled WGS sequence"/>
</dbReference>
<evidence type="ECO:0000256" key="11">
    <source>
        <dbReference type="ARBA" id="ARBA00031350"/>
    </source>
</evidence>
<protein>
    <recommendedName>
        <fullName evidence="4">Protein-L-isoaspartate O-methyltransferase</fullName>
        <ecNumber evidence="3">2.1.1.77</ecNumber>
    </recommendedName>
    <alternativeName>
        <fullName evidence="11">L-isoaspartyl protein carboxyl methyltransferase</fullName>
    </alternativeName>
    <alternativeName>
        <fullName evidence="9">Protein L-isoaspartyl methyltransferase</fullName>
    </alternativeName>
    <alternativeName>
        <fullName evidence="10">Protein-beta-aspartate methyltransferase</fullName>
    </alternativeName>
</protein>
<dbReference type="EMBL" id="RCDD01000007">
    <property type="protein sequence ID" value="RLK54454.1"/>
    <property type="molecule type" value="Genomic_DNA"/>
</dbReference>
<evidence type="ECO:0000256" key="12">
    <source>
        <dbReference type="SAM" id="MobiDB-lite"/>
    </source>
</evidence>
<gene>
    <name evidence="13" type="ORF">CLV68_6006</name>
</gene>
<dbReference type="GO" id="GO:0005737">
    <property type="term" value="C:cytoplasm"/>
    <property type="evidence" value="ECO:0007669"/>
    <property type="project" value="UniProtKB-SubCell"/>
</dbReference>
<keyword evidence="6 13" id="KW-0489">Methyltransferase</keyword>
<comment type="similarity">
    <text evidence="2">Belongs to the methyltransferase superfamily. L-isoaspartyl/D-aspartyl protein methyltransferase family.</text>
</comment>
<dbReference type="AlphaFoldDB" id="A0A421AXC1"/>
<evidence type="ECO:0000256" key="4">
    <source>
        <dbReference type="ARBA" id="ARBA00013346"/>
    </source>
</evidence>
<evidence type="ECO:0000256" key="6">
    <source>
        <dbReference type="ARBA" id="ARBA00022603"/>
    </source>
</evidence>
<comment type="subcellular location">
    <subcellularLocation>
        <location evidence="1">Cytoplasm</location>
    </subcellularLocation>
</comment>
<evidence type="ECO:0000256" key="5">
    <source>
        <dbReference type="ARBA" id="ARBA00022490"/>
    </source>
</evidence>
<feature type="region of interest" description="Disordered" evidence="12">
    <location>
        <begin position="198"/>
        <end position="222"/>
    </location>
</feature>
<reference evidence="13 14" key="1">
    <citation type="submission" date="2018-10" db="EMBL/GenBank/DDBJ databases">
        <title>Genomic Encyclopedia of Archaeal and Bacterial Type Strains, Phase II (KMG-II): from individual species to whole genera.</title>
        <authorList>
            <person name="Goeker M."/>
        </authorList>
    </citation>
    <scope>NUCLEOTIDE SEQUENCE [LARGE SCALE GENOMIC DNA]</scope>
    <source>
        <strain evidence="13 14">DSM 45657</strain>
    </source>
</reference>
<dbReference type="CDD" id="cd02440">
    <property type="entry name" value="AdoMet_MTases"/>
    <property type="match status" value="1"/>
</dbReference>
<keyword evidence="7 13" id="KW-0808">Transferase</keyword>
<dbReference type="GO" id="GO:0004719">
    <property type="term" value="F:protein-L-isoaspartate (D-aspartate) O-methyltransferase activity"/>
    <property type="evidence" value="ECO:0007669"/>
    <property type="project" value="UniProtKB-EC"/>
</dbReference>
<dbReference type="InterPro" id="IPR029063">
    <property type="entry name" value="SAM-dependent_MTases_sf"/>
</dbReference>
<evidence type="ECO:0000256" key="8">
    <source>
        <dbReference type="ARBA" id="ARBA00022691"/>
    </source>
</evidence>
<dbReference type="Pfam" id="PF01135">
    <property type="entry name" value="PCMT"/>
    <property type="match status" value="1"/>
</dbReference>
<dbReference type="InterPro" id="IPR027573">
    <property type="entry name" value="Methyltran_FxLD"/>
</dbReference>
<dbReference type="GO" id="GO:0032259">
    <property type="term" value="P:methylation"/>
    <property type="evidence" value="ECO:0007669"/>
    <property type="project" value="UniProtKB-KW"/>
</dbReference>
<dbReference type="InterPro" id="IPR000682">
    <property type="entry name" value="PCMT"/>
</dbReference>